<dbReference type="CDD" id="cd15849">
    <property type="entry name" value="SNARE_Sso1"/>
    <property type="match status" value="1"/>
</dbReference>
<dbReference type="PANTHER" id="PTHR19957:SF307">
    <property type="entry name" value="PROTEIN SSO1-RELATED"/>
    <property type="match status" value="1"/>
</dbReference>
<dbReference type="Pfam" id="PF00804">
    <property type="entry name" value="Syntaxin"/>
    <property type="match status" value="1"/>
</dbReference>
<dbReference type="EMBL" id="CABVLU010000002">
    <property type="protein sequence ID" value="VVT50857.1"/>
    <property type="molecule type" value="Genomic_DNA"/>
</dbReference>
<dbReference type="GO" id="GO:0000149">
    <property type="term" value="F:SNARE binding"/>
    <property type="evidence" value="ECO:0007669"/>
    <property type="project" value="TreeGrafter"/>
</dbReference>
<accession>A0A5E8BJV8</accession>
<evidence type="ECO:0000256" key="3">
    <source>
        <dbReference type="ARBA" id="ARBA00022692"/>
    </source>
</evidence>
<feature type="domain" description="T-SNARE coiled-coil homology" evidence="8">
    <location>
        <begin position="263"/>
        <end position="325"/>
    </location>
</feature>
<dbReference type="PANTHER" id="PTHR19957">
    <property type="entry name" value="SYNTAXIN"/>
    <property type="match status" value="1"/>
</dbReference>
<evidence type="ECO:0000259" key="8">
    <source>
        <dbReference type="PROSITE" id="PS50192"/>
    </source>
</evidence>
<evidence type="ECO:0000256" key="7">
    <source>
        <dbReference type="SAM" id="Phobius"/>
    </source>
</evidence>
<organism evidence="9 10">
    <name type="scientific">Magnusiomyces paraingens</name>
    <dbReference type="NCBI Taxonomy" id="2606893"/>
    <lineage>
        <taxon>Eukaryota</taxon>
        <taxon>Fungi</taxon>
        <taxon>Dikarya</taxon>
        <taxon>Ascomycota</taxon>
        <taxon>Saccharomycotina</taxon>
        <taxon>Dipodascomycetes</taxon>
        <taxon>Dipodascales</taxon>
        <taxon>Dipodascaceae</taxon>
        <taxon>Magnusiomyces</taxon>
    </lineage>
</organism>
<dbReference type="RefSeq" id="XP_031853512.1">
    <property type="nucleotide sequence ID" value="XM_031997621.1"/>
</dbReference>
<comment type="subcellular location">
    <subcellularLocation>
        <location evidence="1">Membrane</location>
        <topology evidence="1">Single-pass type IV membrane protein</topology>
    </subcellularLocation>
</comment>
<dbReference type="SMART" id="SM00397">
    <property type="entry name" value="t_SNARE"/>
    <property type="match status" value="1"/>
</dbReference>
<protein>
    <recommendedName>
        <fullName evidence="8">t-SNARE coiled-coil homology domain-containing protein</fullName>
    </recommendedName>
</protein>
<dbReference type="OrthoDB" id="10255013at2759"/>
<dbReference type="InterPro" id="IPR000727">
    <property type="entry name" value="T_SNARE_dom"/>
</dbReference>
<dbReference type="Proteomes" id="UP000398389">
    <property type="component" value="Unassembled WGS sequence"/>
</dbReference>
<evidence type="ECO:0000256" key="5">
    <source>
        <dbReference type="ARBA" id="ARBA00023136"/>
    </source>
</evidence>
<keyword evidence="3 7" id="KW-0812">Transmembrane</keyword>
<dbReference type="SUPFAM" id="SSF47661">
    <property type="entry name" value="t-snare proteins"/>
    <property type="match status" value="1"/>
</dbReference>
<keyword evidence="5 7" id="KW-0472">Membrane</keyword>
<dbReference type="GO" id="GO:0005484">
    <property type="term" value="F:SNAP receptor activity"/>
    <property type="evidence" value="ECO:0007669"/>
    <property type="project" value="TreeGrafter"/>
</dbReference>
<dbReference type="GO" id="GO:0048278">
    <property type="term" value="P:vesicle docking"/>
    <property type="evidence" value="ECO:0007669"/>
    <property type="project" value="TreeGrafter"/>
</dbReference>
<evidence type="ECO:0000313" key="10">
    <source>
        <dbReference type="Proteomes" id="UP000398389"/>
    </source>
</evidence>
<dbReference type="InterPro" id="IPR010989">
    <property type="entry name" value="SNARE"/>
</dbReference>
<sequence>MSYAEEVSPYGNPYSVQDENAYAPAGAAATQGYEMSSPYAAANATNSSATAISTGGAASANPYANAPSTTNSTIQQQQSNYQTNIPPATATAGKTHDDITSFFAEVDDIKKNLAQYDDNIDRIESLHERSLAEVNDEQLQVINSQMQALVDETSALAKDLRQRIQALLNRSQRDNTKNVQANTVRHQFQASVKRYQGIEAAFRKQYRDRAERQYRTVYPEASETEVNEAVQQIMEDTNPAANNQIFAQALLNSNRRGEAQSALNEVNARHQGIVQIAKTMEELAQLFQDLETMVAEQEAPVQQIEVRAQQAQQDIERGVGETSQAVRHARAARKKKWICLGIVILICAILAGVLGGVLGSR</sequence>
<dbReference type="Gene3D" id="1.20.58.70">
    <property type="match status" value="1"/>
</dbReference>
<keyword evidence="10" id="KW-1185">Reference proteome</keyword>
<reference evidence="9 10" key="1">
    <citation type="submission" date="2019-09" db="EMBL/GenBank/DDBJ databases">
        <authorList>
            <person name="Brejova B."/>
        </authorList>
    </citation>
    <scope>NUCLEOTIDE SEQUENCE [LARGE SCALE GENOMIC DNA]</scope>
</reference>
<dbReference type="Pfam" id="PF05739">
    <property type="entry name" value="SNARE"/>
    <property type="match status" value="1"/>
</dbReference>
<dbReference type="GO" id="GO:0006887">
    <property type="term" value="P:exocytosis"/>
    <property type="evidence" value="ECO:0007669"/>
    <property type="project" value="TreeGrafter"/>
</dbReference>
<evidence type="ECO:0000313" key="9">
    <source>
        <dbReference type="EMBL" id="VVT50857.1"/>
    </source>
</evidence>
<dbReference type="GO" id="GO:0005886">
    <property type="term" value="C:plasma membrane"/>
    <property type="evidence" value="ECO:0007669"/>
    <property type="project" value="TreeGrafter"/>
</dbReference>
<proteinExistence type="inferred from homology"/>
<keyword evidence="4 7" id="KW-1133">Transmembrane helix</keyword>
<dbReference type="GeneID" id="43581721"/>
<dbReference type="GO" id="GO:0031201">
    <property type="term" value="C:SNARE complex"/>
    <property type="evidence" value="ECO:0007669"/>
    <property type="project" value="TreeGrafter"/>
</dbReference>
<evidence type="ECO:0000256" key="1">
    <source>
        <dbReference type="ARBA" id="ARBA00004211"/>
    </source>
</evidence>
<evidence type="ECO:0000256" key="6">
    <source>
        <dbReference type="SAM" id="Coils"/>
    </source>
</evidence>
<comment type="similarity">
    <text evidence="2">Belongs to the syntaxin family.</text>
</comment>
<feature type="transmembrane region" description="Helical" evidence="7">
    <location>
        <begin position="337"/>
        <end position="358"/>
    </location>
</feature>
<dbReference type="SMART" id="SM00503">
    <property type="entry name" value="SynN"/>
    <property type="match status" value="1"/>
</dbReference>
<dbReference type="PROSITE" id="PS50192">
    <property type="entry name" value="T_SNARE"/>
    <property type="match status" value="1"/>
</dbReference>
<dbReference type="GO" id="GO:0006906">
    <property type="term" value="P:vesicle fusion"/>
    <property type="evidence" value="ECO:0007669"/>
    <property type="project" value="TreeGrafter"/>
</dbReference>
<gene>
    <name evidence="9" type="ORF">SAPINGB_P002903</name>
</gene>
<dbReference type="GO" id="GO:0006886">
    <property type="term" value="P:intracellular protein transport"/>
    <property type="evidence" value="ECO:0007669"/>
    <property type="project" value="TreeGrafter"/>
</dbReference>
<evidence type="ECO:0000256" key="2">
    <source>
        <dbReference type="ARBA" id="ARBA00009063"/>
    </source>
</evidence>
<name>A0A5E8BJV8_9ASCO</name>
<evidence type="ECO:0000256" key="4">
    <source>
        <dbReference type="ARBA" id="ARBA00022989"/>
    </source>
</evidence>
<dbReference type="InterPro" id="IPR045242">
    <property type="entry name" value="Syntaxin"/>
</dbReference>
<feature type="coiled-coil region" evidence="6">
    <location>
        <begin position="150"/>
        <end position="177"/>
    </location>
</feature>
<dbReference type="InterPro" id="IPR006011">
    <property type="entry name" value="Syntaxin_N"/>
</dbReference>
<keyword evidence="6" id="KW-0175">Coiled coil</keyword>
<dbReference type="GO" id="GO:0012505">
    <property type="term" value="C:endomembrane system"/>
    <property type="evidence" value="ECO:0007669"/>
    <property type="project" value="TreeGrafter"/>
</dbReference>
<dbReference type="AlphaFoldDB" id="A0A5E8BJV8"/>